<comment type="subcellular location">
    <subcellularLocation>
        <location evidence="1">Cell envelope</location>
    </subcellularLocation>
</comment>
<dbReference type="GO" id="GO:1904680">
    <property type="term" value="F:peptide transmembrane transporter activity"/>
    <property type="evidence" value="ECO:0007669"/>
    <property type="project" value="TreeGrafter"/>
</dbReference>
<comment type="similarity">
    <text evidence="2">Belongs to the bacterial solute-binding protein 5 family.</text>
</comment>
<accession>A0A941IUS3</accession>
<organism evidence="7 8">
    <name type="scientific">Actinospica durhamensis</name>
    <dbReference type="NCBI Taxonomy" id="1508375"/>
    <lineage>
        <taxon>Bacteria</taxon>
        <taxon>Bacillati</taxon>
        <taxon>Actinomycetota</taxon>
        <taxon>Actinomycetes</taxon>
        <taxon>Catenulisporales</taxon>
        <taxon>Actinospicaceae</taxon>
        <taxon>Actinospica</taxon>
    </lineage>
</organism>
<dbReference type="PANTHER" id="PTHR30290:SF10">
    <property type="entry name" value="PERIPLASMIC OLIGOPEPTIDE-BINDING PROTEIN-RELATED"/>
    <property type="match status" value="1"/>
</dbReference>
<dbReference type="Pfam" id="PF00496">
    <property type="entry name" value="SBP_bac_5"/>
    <property type="match status" value="1"/>
</dbReference>
<dbReference type="InterPro" id="IPR000914">
    <property type="entry name" value="SBP_5_dom"/>
</dbReference>
<dbReference type="Gene3D" id="3.10.105.10">
    <property type="entry name" value="Dipeptide-binding Protein, Domain 3"/>
    <property type="match status" value="1"/>
</dbReference>
<evidence type="ECO:0000259" key="6">
    <source>
        <dbReference type="Pfam" id="PF00496"/>
    </source>
</evidence>
<keyword evidence="3" id="KW-0813">Transport</keyword>
<comment type="caution">
    <text evidence="7">The sequence shown here is derived from an EMBL/GenBank/DDBJ whole genome shotgun (WGS) entry which is preliminary data.</text>
</comment>
<name>A0A941IUS3_9ACTN</name>
<dbReference type="GO" id="GO:0015833">
    <property type="term" value="P:peptide transport"/>
    <property type="evidence" value="ECO:0007669"/>
    <property type="project" value="TreeGrafter"/>
</dbReference>
<dbReference type="RefSeq" id="WP_212532405.1">
    <property type="nucleotide sequence ID" value="NZ_JAGSOG010000243.1"/>
</dbReference>
<dbReference type="GO" id="GO:0030313">
    <property type="term" value="C:cell envelope"/>
    <property type="evidence" value="ECO:0007669"/>
    <property type="project" value="UniProtKB-SubCell"/>
</dbReference>
<evidence type="ECO:0000256" key="3">
    <source>
        <dbReference type="ARBA" id="ARBA00022448"/>
    </source>
</evidence>
<keyword evidence="8" id="KW-1185">Reference proteome</keyword>
<dbReference type="GO" id="GO:0043190">
    <property type="term" value="C:ATP-binding cassette (ABC) transporter complex"/>
    <property type="evidence" value="ECO:0007669"/>
    <property type="project" value="InterPro"/>
</dbReference>
<dbReference type="GO" id="GO:0042597">
    <property type="term" value="C:periplasmic space"/>
    <property type="evidence" value="ECO:0007669"/>
    <property type="project" value="UniProtKB-ARBA"/>
</dbReference>
<protein>
    <recommendedName>
        <fullName evidence="6">Solute-binding protein family 5 domain-containing protein</fullName>
    </recommendedName>
</protein>
<keyword evidence="4 5" id="KW-0732">Signal</keyword>
<gene>
    <name evidence="7" type="ORF">KDL01_32020</name>
</gene>
<dbReference type="PROSITE" id="PS51257">
    <property type="entry name" value="PROKAR_LIPOPROTEIN"/>
    <property type="match status" value="1"/>
</dbReference>
<dbReference type="Gene3D" id="3.40.190.10">
    <property type="entry name" value="Periplasmic binding protein-like II"/>
    <property type="match status" value="1"/>
</dbReference>
<evidence type="ECO:0000313" key="7">
    <source>
        <dbReference type="EMBL" id="MBR7837943.1"/>
    </source>
</evidence>
<evidence type="ECO:0000256" key="1">
    <source>
        <dbReference type="ARBA" id="ARBA00004196"/>
    </source>
</evidence>
<evidence type="ECO:0000256" key="2">
    <source>
        <dbReference type="ARBA" id="ARBA00005695"/>
    </source>
</evidence>
<sequence length="509" mass="52876">MRTSTAAALTAALAVCAGTLAGCAGSTSAAGGSGSSDELRIGSLTAPTNLDPRLDSGPQVTYLQPVYDTLITRDSAGELKPMLATAWSYNAARTELTLTLRKGLTFADGSAFTSAAVKANLTTFAAAGGTSAVEAEQIASVQTPDATHAVIVLKQADPGLLFSLTDVLGMMVSPSALSDTKKLATTPDGIGAYTFDASASVSGTSWVYEANAHYYGTKPAFSRITETNYTSETAIVDALRSGQVDTAVIQSADNQAAIKADASLTTTAIDFDWQGILLLDRGGAVTPALKSPLVRQALNYAIDRAAMLAKIQGGAGQVTDQIFSPEGSAYQSALDDTYSYDPAKAKQLLAQAGYPNGFTLTMPDIPTIVSSAMAATLQTYFAAIGVKLVWATASADVTTQIEEKTYSAFVFNDGAPAADWEVVESLVLPGALNMFASTDPTEIGLVGQIQQGGSGQAAALSGLNTWLVQNAWFVPFYRMQYQLVTDSSVKAVADADMAVPALWDYSPAS</sequence>
<dbReference type="SUPFAM" id="SSF53850">
    <property type="entry name" value="Periplasmic binding protein-like II"/>
    <property type="match status" value="1"/>
</dbReference>
<dbReference type="PANTHER" id="PTHR30290">
    <property type="entry name" value="PERIPLASMIC BINDING COMPONENT OF ABC TRANSPORTER"/>
    <property type="match status" value="1"/>
</dbReference>
<feature type="domain" description="Solute-binding protein family 5" evidence="6">
    <location>
        <begin position="78"/>
        <end position="416"/>
    </location>
</feature>
<dbReference type="EMBL" id="JAGSOG010000243">
    <property type="protein sequence ID" value="MBR7837943.1"/>
    <property type="molecule type" value="Genomic_DNA"/>
</dbReference>
<evidence type="ECO:0000313" key="8">
    <source>
        <dbReference type="Proteomes" id="UP000675781"/>
    </source>
</evidence>
<dbReference type="Proteomes" id="UP000675781">
    <property type="component" value="Unassembled WGS sequence"/>
</dbReference>
<dbReference type="InterPro" id="IPR039424">
    <property type="entry name" value="SBP_5"/>
</dbReference>
<feature type="signal peptide" evidence="5">
    <location>
        <begin position="1"/>
        <end position="29"/>
    </location>
</feature>
<dbReference type="AlphaFoldDB" id="A0A941IUS3"/>
<reference evidence="7" key="1">
    <citation type="submission" date="2021-04" db="EMBL/GenBank/DDBJ databases">
        <title>Genome based classification of Actinospica acidithermotolerans sp. nov., an actinobacterium isolated from an Indonesian hot spring.</title>
        <authorList>
            <person name="Kusuma A.B."/>
            <person name="Putra K.E."/>
            <person name="Nafisah S."/>
            <person name="Loh J."/>
            <person name="Nouioui I."/>
            <person name="Goodfellow M."/>
        </authorList>
    </citation>
    <scope>NUCLEOTIDE SEQUENCE</scope>
    <source>
        <strain evidence="7">CSCA 57</strain>
    </source>
</reference>
<evidence type="ECO:0000256" key="4">
    <source>
        <dbReference type="ARBA" id="ARBA00022729"/>
    </source>
</evidence>
<feature type="chain" id="PRO_5036884674" description="Solute-binding protein family 5 domain-containing protein" evidence="5">
    <location>
        <begin position="30"/>
        <end position="509"/>
    </location>
</feature>
<evidence type="ECO:0000256" key="5">
    <source>
        <dbReference type="SAM" id="SignalP"/>
    </source>
</evidence>
<proteinExistence type="inferred from homology"/>